<evidence type="ECO:0000256" key="12">
    <source>
        <dbReference type="ARBA" id="ARBA00029736"/>
    </source>
</evidence>
<keyword evidence="9 15" id="KW-0808">Transferase</keyword>
<dbReference type="Gene3D" id="1.10.1270.20">
    <property type="entry name" value="tRNA(m1g37)methyltransferase, domain 2"/>
    <property type="match status" value="1"/>
</dbReference>
<keyword evidence="20" id="KW-1185">Reference proteome</keyword>
<evidence type="ECO:0000313" key="19">
    <source>
        <dbReference type="EMBL" id="NKE72541.1"/>
    </source>
</evidence>
<dbReference type="Gene3D" id="3.40.1280.10">
    <property type="match status" value="1"/>
</dbReference>
<evidence type="ECO:0000256" key="1">
    <source>
        <dbReference type="ARBA" id="ARBA00002634"/>
    </source>
</evidence>
<dbReference type="CDD" id="cd18080">
    <property type="entry name" value="TrmD-like"/>
    <property type="match status" value="1"/>
</dbReference>
<comment type="similarity">
    <text evidence="3 15 17">Belongs to the RNA methyltransferase TrmD family.</text>
</comment>
<dbReference type="SUPFAM" id="SSF75217">
    <property type="entry name" value="alpha/beta knot"/>
    <property type="match status" value="1"/>
</dbReference>
<dbReference type="NCBIfam" id="TIGR00088">
    <property type="entry name" value="trmD"/>
    <property type="match status" value="1"/>
</dbReference>
<keyword evidence="10 15" id="KW-0949">S-adenosyl-L-methionine</keyword>
<name>A0A7X6DSF1_9BACT</name>
<comment type="subcellular location">
    <subcellularLocation>
        <location evidence="2 15 17">Cytoplasm</location>
    </subcellularLocation>
</comment>
<evidence type="ECO:0000256" key="9">
    <source>
        <dbReference type="ARBA" id="ARBA00022679"/>
    </source>
</evidence>
<dbReference type="EMBL" id="VTOW01000003">
    <property type="protein sequence ID" value="NKE72541.1"/>
    <property type="molecule type" value="Genomic_DNA"/>
</dbReference>
<evidence type="ECO:0000256" key="11">
    <source>
        <dbReference type="ARBA" id="ARBA00022694"/>
    </source>
</evidence>
<accession>A0A7X6DSF1</accession>
<dbReference type="InterPro" id="IPR023148">
    <property type="entry name" value="tRNA_m1G_MeTrfase_C_sf"/>
</dbReference>
<comment type="caution">
    <text evidence="19">The sequence shown here is derived from an EMBL/GenBank/DDBJ whole genome shotgun (WGS) entry which is preliminary data.</text>
</comment>
<keyword evidence="7 15" id="KW-0963">Cytoplasm</keyword>
<dbReference type="Proteomes" id="UP000534783">
    <property type="component" value="Unassembled WGS sequence"/>
</dbReference>
<evidence type="ECO:0000256" key="4">
    <source>
        <dbReference type="ARBA" id="ARBA00011738"/>
    </source>
</evidence>
<dbReference type="PANTHER" id="PTHR46417:SF1">
    <property type="entry name" value="TRNA (GUANINE-N(1)-)-METHYLTRANSFERASE"/>
    <property type="match status" value="1"/>
</dbReference>
<evidence type="ECO:0000259" key="18">
    <source>
        <dbReference type="Pfam" id="PF01746"/>
    </source>
</evidence>
<evidence type="ECO:0000256" key="8">
    <source>
        <dbReference type="ARBA" id="ARBA00022603"/>
    </source>
</evidence>
<dbReference type="InterPro" id="IPR002649">
    <property type="entry name" value="tRNA_m1G_MeTrfase_TrmD"/>
</dbReference>
<feature type="domain" description="tRNA methyltransferase TRMD/TRM10-type" evidence="18">
    <location>
        <begin position="2"/>
        <end position="226"/>
    </location>
</feature>
<comment type="catalytic activity">
    <reaction evidence="14 15 17">
        <text>guanosine(37) in tRNA + S-adenosyl-L-methionine = N(1)-methylguanosine(37) in tRNA + S-adenosyl-L-homocysteine + H(+)</text>
        <dbReference type="Rhea" id="RHEA:36899"/>
        <dbReference type="Rhea" id="RHEA-COMP:10145"/>
        <dbReference type="Rhea" id="RHEA-COMP:10147"/>
        <dbReference type="ChEBI" id="CHEBI:15378"/>
        <dbReference type="ChEBI" id="CHEBI:57856"/>
        <dbReference type="ChEBI" id="CHEBI:59789"/>
        <dbReference type="ChEBI" id="CHEBI:73542"/>
        <dbReference type="ChEBI" id="CHEBI:74269"/>
        <dbReference type="EC" id="2.1.1.228"/>
    </reaction>
</comment>
<evidence type="ECO:0000256" key="14">
    <source>
        <dbReference type="ARBA" id="ARBA00047783"/>
    </source>
</evidence>
<dbReference type="GO" id="GO:0002939">
    <property type="term" value="P:tRNA N1-guanine methylation"/>
    <property type="evidence" value="ECO:0007669"/>
    <property type="project" value="TreeGrafter"/>
</dbReference>
<evidence type="ECO:0000256" key="3">
    <source>
        <dbReference type="ARBA" id="ARBA00007630"/>
    </source>
</evidence>
<dbReference type="GO" id="GO:0005829">
    <property type="term" value="C:cytosol"/>
    <property type="evidence" value="ECO:0007669"/>
    <property type="project" value="TreeGrafter"/>
</dbReference>
<evidence type="ECO:0000256" key="6">
    <source>
        <dbReference type="ARBA" id="ARBA00014679"/>
    </source>
</evidence>
<feature type="binding site" evidence="15 16">
    <location>
        <position position="114"/>
    </location>
    <ligand>
        <name>S-adenosyl-L-methionine</name>
        <dbReference type="ChEBI" id="CHEBI:59789"/>
    </ligand>
</feature>
<keyword evidence="8 15" id="KW-0489">Methyltransferase</keyword>
<comment type="subunit">
    <text evidence="4 15 17">Homodimer.</text>
</comment>
<dbReference type="InterPro" id="IPR016009">
    <property type="entry name" value="tRNA_MeTrfase_TRMD/TRM10"/>
</dbReference>
<keyword evidence="11 15" id="KW-0819">tRNA processing</keyword>
<dbReference type="PIRSF" id="PIRSF000386">
    <property type="entry name" value="tRNA_mtase"/>
    <property type="match status" value="1"/>
</dbReference>
<evidence type="ECO:0000256" key="7">
    <source>
        <dbReference type="ARBA" id="ARBA00022490"/>
    </source>
</evidence>
<evidence type="ECO:0000256" key="17">
    <source>
        <dbReference type="RuleBase" id="RU003464"/>
    </source>
</evidence>
<reference evidence="19 20" key="1">
    <citation type="journal article" date="2020" name="Nature">
        <title>Bacterial chemolithoautotrophy via manganese oxidation.</title>
        <authorList>
            <person name="Yu H."/>
            <person name="Leadbetter J.R."/>
        </authorList>
    </citation>
    <scope>NUCLEOTIDE SEQUENCE [LARGE SCALE GENOMIC DNA]</scope>
    <source>
        <strain evidence="19 20">Mn-1</strain>
    </source>
</reference>
<evidence type="ECO:0000256" key="2">
    <source>
        <dbReference type="ARBA" id="ARBA00004496"/>
    </source>
</evidence>
<organism evidence="19 20">
    <name type="scientific">Candidatus Manganitrophus noduliformans</name>
    <dbReference type="NCBI Taxonomy" id="2606439"/>
    <lineage>
        <taxon>Bacteria</taxon>
        <taxon>Pseudomonadati</taxon>
        <taxon>Nitrospirota</taxon>
        <taxon>Nitrospiria</taxon>
        <taxon>Candidatus Troglogloeales</taxon>
        <taxon>Candidatus Manganitrophaceae</taxon>
        <taxon>Candidatus Manganitrophus</taxon>
    </lineage>
</organism>
<comment type="function">
    <text evidence="1 15 17">Specifically methylates guanosine-37 in various tRNAs.</text>
</comment>
<proteinExistence type="inferred from homology"/>
<protein>
    <recommendedName>
        <fullName evidence="6 15">tRNA (guanine-N(1)-)-methyltransferase</fullName>
        <ecNumber evidence="5 15">2.1.1.228</ecNumber>
    </recommendedName>
    <alternativeName>
        <fullName evidence="12 15">M1G-methyltransferase</fullName>
    </alternativeName>
    <alternativeName>
        <fullName evidence="13 15">tRNA [GM37] methyltransferase</fullName>
    </alternativeName>
</protein>
<gene>
    <name evidence="15 19" type="primary">trmD</name>
    <name evidence="19" type="ORF">MNODULE_17455</name>
</gene>
<evidence type="ECO:0000256" key="5">
    <source>
        <dbReference type="ARBA" id="ARBA00012807"/>
    </source>
</evidence>
<sequence length="249" mass="28068">MMKCDIITLFPGMVAPALHESILKRAQERRFLEIGVHRLRDYATDKHQTTDDVPYGGGPGMVLKPEPIFAVVEKIHREQGETRIIMPSPQGKRFDQKMASAFSKEERRLVFICGHYEGIDARVKEGMPVEEVSIGDYILTGGELAALVMIDAAARLIPGVLGEPASLEEESFASSLLEYPQYTRPVEFRGLRVPDILLSGNHKSIRTWRKQQALLNTLRKRPDLLADASLTEDEKEWVDRQCDTVKSHS</sequence>
<dbReference type="InterPro" id="IPR029028">
    <property type="entry name" value="Alpha/beta_knot_MTases"/>
</dbReference>
<evidence type="ECO:0000256" key="16">
    <source>
        <dbReference type="PIRSR" id="PIRSR000386-1"/>
    </source>
</evidence>
<evidence type="ECO:0000256" key="15">
    <source>
        <dbReference type="HAMAP-Rule" id="MF_00605"/>
    </source>
</evidence>
<dbReference type="PANTHER" id="PTHR46417">
    <property type="entry name" value="TRNA (GUANINE-N(1)-)-METHYLTRANSFERASE"/>
    <property type="match status" value="1"/>
</dbReference>
<evidence type="ECO:0000256" key="10">
    <source>
        <dbReference type="ARBA" id="ARBA00022691"/>
    </source>
</evidence>
<dbReference type="InterPro" id="IPR029026">
    <property type="entry name" value="tRNA_m1G_MTases_N"/>
</dbReference>
<dbReference type="FunFam" id="1.10.1270.20:FF:000001">
    <property type="entry name" value="tRNA (guanine-N(1)-)-methyltransferase"/>
    <property type="match status" value="1"/>
</dbReference>
<dbReference type="EC" id="2.1.1.228" evidence="5 15"/>
<dbReference type="GO" id="GO:0052906">
    <property type="term" value="F:tRNA (guanine(37)-N1)-methyltransferase activity"/>
    <property type="evidence" value="ECO:0007669"/>
    <property type="project" value="UniProtKB-UniRule"/>
</dbReference>
<dbReference type="NCBIfam" id="NF000648">
    <property type="entry name" value="PRK00026.1"/>
    <property type="match status" value="1"/>
</dbReference>
<dbReference type="FunFam" id="3.40.1280.10:FF:000001">
    <property type="entry name" value="tRNA (guanine-N(1)-)-methyltransferase"/>
    <property type="match status" value="1"/>
</dbReference>
<evidence type="ECO:0000313" key="20">
    <source>
        <dbReference type="Proteomes" id="UP000534783"/>
    </source>
</evidence>
<evidence type="ECO:0000256" key="13">
    <source>
        <dbReference type="ARBA" id="ARBA00033392"/>
    </source>
</evidence>
<feature type="binding site" evidence="15 16">
    <location>
        <begin position="134"/>
        <end position="139"/>
    </location>
    <ligand>
        <name>S-adenosyl-L-methionine</name>
        <dbReference type="ChEBI" id="CHEBI:59789"/>
    </ligand>
</feature>
<dbReference type="AlphaFoldDB" id="A0A7X6DSF1"/>
<dbReference type="HAMAP" id="MF_00605">
    <property type="entry name" value="TrmD"/>
    <property type="match status" value="1"/>
</dbReference>
<dbReference type="Pfam" id="PF01746">
    <property type="entry name" value="tRNA_m1G_MT"/>
    <property type="match status" value="1"/>
</dbReference>